<gene>
    <name evidence="3" type="ORF">DWY38_11555</name>
    <name evidence="2" type="ORF">LIZ82_15795</name>
</gene>
<dbReference type="Gene3D" id="3.40.50.10140">
    <property type="entry name" value="Toll/interleukin-1 receptor homology (TIR) domain"/>
    <property type="match status" value="1"/>
</dbReference>
<name>A0A395UWT2_9FIRM</name>
<dbReference type="Pfam" id="PF13676">
    <property type="entry name" value="TIR_2"/>
    <property type="match status" value="1"/>
</dbReference>
<reference evidence="2" key="2">
    <citation type="submission" date="2021-10" db="EMBL/GenBank/DDBJ databases">
        <title>Collection of gut derived symbiotic bacterial strains cultured from healthy donors.</title>
        <authorList>
            <person name="Lin H."/>
            <person name="Littmann E."/>
            <person name="Kohout C."/>
            <person name="Pamer E.G."/>
        </authorList>
    </citation>
    <scope>NUCLEOTIDE SEQUENCE</scope>
    <source>
        <strain evidence="2">DFI.7.28A</strain>
    </source>
</reference>
<dbReference type="Proteomes" id="UP001197741">
    <property type="component" value="Unassembled WGS sequence"/>
</dbReference>
<evidence type="ECO:0000313" key="4">
    <source>
        <dbReference type="Proteomes" id="UP000266066"/>
    </source>
</evidence>
<evidence type="ECO:0000259" key="1">
    <source>
        <dbReference type="Pfam" id="PF13676"/>
    </source>
</evidence>
<dbReference type="InterPro" id="IPR035897">
    <property type="entry name" value="Toll_tir_struct_dom_sf"/>
</dbReference>
<dbReference type="RefSeq" id="WP_118392421.1">
    <property type="nucleotide sequence ID" value="NZ_JAJCJQ010000049.1"/>
</dbReference>
<sequence length="613" mass="71315">MNVIFCRPELTMEDVGDAICFFNECHTILDKYIYNLRTIGSYELIRQIMLENADKDDIFIFFTSENGVYDKQILKLLGKYNDVQSRIWPVAMEAKPECRRPPEPVSDRQSFDVACRKENRNPLKNNIRAIAQIFARKIIAQTLSPLYSDDVLYFISHCRKDGEQLASKLADGLRLLTRERNVYRDVVNVEVGDDAQKDIDENLKISDVLIFLQTENAQYSKYIMKELCHAMLNDIPILWVQIDDAPYEDMEIRPCENPVLRYSRDEFCNQERLEEIVDEIEDKCFQLIMNSSGQVYSYLECFMEMSREKKIKLQRDGANTLAYQIEYIDNVKDRYDSGIRRHYIQCFGRNPKKNDIERFCTNVKNMELYKECNKLFLLSTHGKRDSKTSDNRVCEENYEDYIANIQNVLGEHSPKKGKRIIISGAFPDYDEIYKNSLTEAVIIYTRQIIRNGYTLVFGAHPTFQQIIFDIGELYSSDVKDSIEMHMSQEYADTYDLELLNKKCSVVLSNDIQEMRKNMICRDKAEMLICLGGKLKDDPSQQGVDIEVGMARKCGIPVALVGTVGGRSSEYAYELLKQGKWEAINSWGSELNEGLFYNVNHRLMVERLLRKITM</sequence>
<organism evidence="3 4">
    <name type="scientific">Agathobacter rectalis</name>
    <dbReference type="NCBI Taxonomy" id="39491"/>
    <lineage>
        <taxon>Bacteria</taxon>
        <taxon>Bacillati</taxon>
        <taxon>Bacillota</taxon>
        <taxon>Clostridia</taxon>
        <taxon>Lachnospirales</taxon>
        <taxon>Lachnospiraceae</taxon>
        <taxon>Agathobacter</taxon>
    </lineage>
</organism>
<dbReference type="GO" id="GO:0007165">
    <property type="term" value="P:signal transduction"/>
    <property type="evidence" value="ECO:0007669"/>
    <property type="project" value="InterPro"/>
</dbReference>
<reference evidence="3 4" key="1">
    <citation type="submission" date="2018-08" db="EMBL/GenBank/DDBJ databases">
        <title>A genome reference for cultivated species of the human gut microbiota.</title>
        <authorList>
            <person name="Zou Y."/>
            <person name="Xue W."/>
            <person name="Luo G."/>
        </authorList>
    </citation>
    <scope>NUCLEOTIDE SEQUENCE [LARGE SCALE GENOMIC DNA]</scope>
    <source>
        <strain evidence="3 4">AF25-15</strain>
    </source>
</reference>
<keyword evidence="2" id="KW-0675">Receptor</keyword>
<dbReference type="SUPFAM" id="SSF52200">
    <property type="entry name" value="Toll/Interleukin receptor TIR domain"/>
    <property type="match status" value="1"/>
</dbReference>
<protein>
    <submittedName>
        <fullName evidence="3">TIR domain-containing protein</fullName>
    </submittedName>
    <submittedName>
        <fullName evidence="2">Toll/interleukin-1 receptor domain-containing protein</fullName>
    </submittedName>
</protein>
<comment type="caution">
    <text evidence="3">The sequence shown here is derived from an EMBL/GenBank/DDBJ whole genome shotgun (WGS) entry which is preliminary data.</text>
</comment>
<evidence type="ECO:0000313" key="3">
    <source>
        <dbReference type="EMBL" id="RGR53329.1"/>
    </source>
</evidence>
<dbReference type="EMBL" id="JAJCJQ010000049">
    <property type="protein sequence ID" value="MCB6962334.1"/>
    <property type="molecule type" value="Genomic_DNA"/>
</dbReference>
<proteinExistence type="predicted"/>
<dbReference type="Proteomes" id="UP000266066">
    <property type="component" value="Unassembled WGS sequence"/>
</dbReference>
<dbReference type="InterPro" id="IPR000157">
    <property type="entry name" value="TIR_dom"/>
</dbReference>
<dbReference type="AlphaFoldDB" id="A0A395UWT2"/>
<feature type="domain" description="TIR" evidence="1">
    <location>
        <begin position="154"/>
        <end position="244"/>
    </location>
</feature>
<evidence type="ECO:0000313" key="2">
    <source>
        <dbReference type="EMBL" id="MCB6962334.1"/>
    </source>
</evidence>
<accession>A0A395UWT2</accession>
<dbReference type="EMBL" id="QRUJ01000013">
    <property type="protein sequence ID" value="RGR53329.1"/>
    <property type="molecule type" value="Genomic_DNA"/>
</dbReference>